<feature type="domain" description="Tudor" evidence="3">
    <location>
        <begin position="472"/>
        <end position="531"/>
    </location>
</feature>
<keyword evidence="1" id="KW-0863">Zinc-finger</keyword>
<keyword evidence="1" id="KW-0479">Metal-binding</keyword>
<feature type="domain" description="C3H1-type" evidence="2">
    <location>
        <begin position="366"/>
        <end position="395"/>
    </location>
</feature>
<dbReference type="PANTHER" id="PTHR22948:SF29">
    <property type="entry name" value="FI02030P-RELATED"/>
    <property type="match status" value="1"/>
</dbReference>
<evidence type="ECO:0000259" key="3">
    <source>
        <dbReference type="PROSITE" id="PS50304"/>
    </source>
</evidence>
<keyword evidence="1" id="KW-0862">Zinc</keyword>
<dbReference type="Gene3D" id="2.40.50.90">
    <property type="match status" value="1"/>
</dbReference>
<dbReference type="InterPro" id="IPR035437">
    <property type="entry name" value="SNase_OB-fold_sf"/>
</dbReference>
<dbReference type="InterPro" id="IPR050621">
    <property type="entry name" value="Tudor_domain_containing"/>
</dbReference>
<reference evidence="4" key="1">
    <citation type="submission" date="2022-07" db="EMBL/GenBank/DDBJ databases">
        <authorList>
            <person name="Trinca V."/>
            <person name="Uliana J.V.C."/>
            <person name="Torres T.T."/>
            <person name="Ward R.J."/>
            <person name="Monesi N."/>
        </authorList>
    </citation>
    <scope>NUCLEOTIDE SEQUENCE</scope>
    <source>
        <strain evidence="4">HSMRA1968</strain>
        <tissue evidence="4">Whole embryos</tissue>
    </source>
</reference>
<evidence type="ECO:0000259" key="2">
    <source>
        <dbReference type="PROSITE" id="PS50103"/>
    </source>
</evidence>
<dbReference type="GO" id="GO:0005737">
    <property type="term" value="C:cytoplasm"/>
    <property type="evidence" value="ECO:0007669"/>
    <property type="project" value="UniProtKB-ARBA"/>
</dbReference>
<keyword evidence="5" id="KW-1185">Reference proteome</keyword>
<dbReference type="GO" id="GO:0008270">
    <property type="term" value="F:zinc ion binding"/>
    <property type="evidence" value="ECO:0007669"/>
    <property type="project" value="UniProtKB-KW"/>
</dbReference>
<dbReference type="PANTHER" id="PTHR22948">
    <property type="entry name" value="TUDOR DOMAIN CONTAINING PROTEIN"/>
    <property type="match status" value="1"/>
</dbReference>
<name>A0A9Q0NBZ1_9DIPT</name>
<evidence type="ECO:0000256" key="1">
    <source>
        <dbReference type="PROSITE-ProRule" id="PRU00723"/>
    </source>
</evidence>
<proteinExistence type="predicted"/>
<dbReference type="InterPro" id="IPR000571">
    <property type="entry name" value="Znf_CCCH"/>
</dbReference>
<protein>
    <submittedName>
        <fullName evidence="4">Tudor and KH domain-containing protein</fullName>
    </submittedName>
</protein>
<dbReference type="Gene3D" id="2.30.30.140">
    <property type="match status" value="1"/>
</dbReference>
<dbReference type="PROSITE" id="PS50103">
    <property type="entry name" value="ZF_C3H1"/>
    <property type="match status" value="1"/>
</dbReference>
<dbReference type="SMART" id="SM00333">
    <property type="entry name" value="TUDOR"/>
    <property type="match status" value="1"/>
</dbReference>
<dbReference type="Proteomes" id="UP001151699">
    <property type="component" value="Chromosome A"/>
</dbReference>
<comment type="caution">
    <text evidence="4">The sequence shown here is derived from an EMBL/GenBank/DDBJ whole genome shotgun (WGS) entry which is preliminary data.</text>
</comment>
<organism evidence="4 5">
    <name type="scientific">Pseudolycoriella hygida</name>
    <dbReference type="NCBI Taxonomy" id="35572"/>
    <lineage>
        <taxon>Eukaryota</taxon>
        <taxon>Metazoa</taxon>
        <taxon>Ecdysozoa</taxon>
        <taxon>Arthropoda</taxon>
        <taxon>Hexapoda</taxon>
        <taxon>Insecta</taxon>
        <taxon>Pterygota</taxon>
        <taxon>Neoptera</taxon>
        <taxon>Endopterygota</taxon>
        <taxon>Diptera</taxon>
        <taxon>Nematocera</taxon>
        <taxon>Sciaroidea</taxon>
        <taxon>Sciaridae</taxon>
        <taxon>Pseudolycoriella</taxon>
    </lineage>
</organism>
<sequence length="614" mass="70722">MNMEEDQILAIHSAFLLEYNEATHSLKEFFENVISFFTRISSEEYIENKSELQDNIQSLQDVCFFLKTLSSEAQLHSEILNSKSKKPQITDEEINHSFEVECDFSENPNQLYPYELYPEIFTYKSIEPSKYCVGQEEEFLVSHIKDEASLLFFLLKLSPDIVTQDRPEFRFDDIPAVGQVFGLLLDGTIVRAVRENILNTQKISFKAFLIDFGEILIINKDFKMYRLPKELQEIPGQAIFCKLSVQDDDDDSSIKNLQTKLHTSQKVRVTRVYKNMLEVSFLSSFTSTKLTKNSNPNILSNVSERNTPSTKTEPVLKNGTVTANPNLLDKQQKKNSSLTEEELKELFEETPTTDNALQAVMGYIPKDEQRICKYYDEKTKACFKGSNCTLEHTTILKDGWTKDQTIIKLKIHAQIPTIPVGKKINLYISYVYDVDKFYAQIIHKNCKNTNDLVANQIFDKIEKKAHRLKKYDQPPGECELVFAKFHDEWYRAKILHKLSDVNFRVFYVDYGNCGLVNFNDLRQWDSEFDSYPFQALECKLDNITKLKNRDAVAISFLEHIVLNNAVTATVTCNVGMLYVTLEDHEKFDIGEQLIAAKFAVPKPVTKFGKGSFPG</sequence>
<dbReference type="AlphaFoldDB" id="A0A9Q0NBZ1"/>
<gene>
    <name evidence="4" type="primary">Tdrkh</name>
    <name evidence="4" type="ORF">Bhyg_02666</name>
</gene>
<dbReference type="Pfam" id="PF00567">
    <property type="entry name" value="TUDOR"/>
    <property type="match status" value="1"/>
</dbReference>
<accession>A0A9Q0NBZ1</accession>
<dbReference type="OrthoDB" id="10052065at2759"/>
<dbReference type="InterPro" id="IPR002999">
    <property type="entry name" value="Tudor"/>
</dbReference>
<feature type="zinc finger region" description="C3H1-type" evidence="1">
    <location>
        <begin position="366"/>
        <end position="395"/>
    </location>
</feature>
<dbReference type="PROSITE" id="PS50304">
    <property type="entry name" value="TUDOR"/>
    <property type="match status" value="1"/>
</dbReference>
<dbReference type="EMBL" id="WJQU01000001">
    <property type="protein sequence ID" value="KAJ6647444.1"/>
    <property type="molecule type" value="Genomic_DNA"/>
</dbReference>
<evidence type="ECO:0000313" key="4">
    <source>
        <dbReference type="EMBL" id="KAJ6647444.1"/>
    </source>
</evidence>
<evidence type="ECO:0000313" key="5">
    <source>
        <dbReference type="Proteomes" id="UP001151699"/>
    </source>
</evidence>
<dbReference type="SUPFAM" id="SSF63748">
    <property type="entry name" value="Tudor/PWWP/MBT"/>
    <property type="match status" value="1"/>
</dbReference>